<sequence>MNERHDREHRRELDRVDELLDLVPAPETPQGLVEGVLASSRAEQERREREFQRLDALLDRMPAPERVVGLAQRVIAATAAERGWIAGAVGGPDSEQSGGEVFDRASGRTSAGSSVGRSWVLAGLLSAAAAVLLSVAQGLFGGSPGDSGTEFVASNDAELVPIHRTDVGADNDAGQVTSPGSLPDDSTRVEQADTTAAADAELLADLAVLEEWELLMDEDLEVLLAELEEVDEWLLQLPEDENG</sequence>
<protein>
    <submittedName>
        <fullName evidence="3">Uncharacterized protein</fullName>
    </submittedName>
</protein>
<evidence type="ECO:0000256" key="1">
    <source>
        <dbReference type="SAM" id="MobiDB-lite"/>
    </source>
</evidence>
<evidence type="ECO:0000313" key="3">
    <source>
        <dbReference type="EMBL" id="QDU64981.1"/>
    </source>
</evidence>
<gene>
    <name evidence="3" type="ORF">Pla133_00430</name>
</gene>
<keyword evidence="2" id="KW-1133">Transmembrane helix</keyword>
<dbReference type="EMBL" id="CP036287">
    <property type="protein sequence ID" value="QDU64981.1"/>
    <property type="molecule type" value="Genomic_DNA"/>
</dbReference>
<feature type="region of interest" description="Disordered" evidence="1">
    <location>
        <begin position="88"/>
        <end position="113"/>
    </location>
</feature>
<dbReference type="Proteomes" id="UP000316921">
    <property type="component" value="Chromosome"/>
</dbReference>
<dbReference type="AlphaFoldDB" id="A0A518BDB7"/>
<keyword evidence="4" id="KW-1185">Reference proteome</keyword>
<evidence type="ECO:0000256" key="2">
    <source>
        <dbReference type="SAM" id="Phobius"/>
    </source>
</evidence>
<name>A0A518BDB7_9BACT</name>
<feature type="transmembrane region" description="Helical" evidence="2">
    <location>
        <begin position="118"/>
        <end position="140"/>
    </location>
</feature>
<feature type="region of interest" description="Disordered" evidence="1">
    <location>
        <begin position="167"/>
        <end position="192"/>
    </location>
</feature>
<keyword evidence="2" id="KW-0812">Transmembrane</keyword>
<accession>A0A518BDB7</accession>
<organism evidence="3 4">
    <name type="scientific">Engelhardtia mirabilis</name>
    <dbReference type="NCBI Taxonomy" id="2528011"/>
    <lineage>
        <taxon>Bacteria</taxon>
        <taxon>Pseudomonadati</taxon>
        <taxon>Planctomycetota</taxon>
        <taxon>Planctomycetia</taxon>
        <taxon>Planctomycetia incertae sedis</taxon>
        <taxon>Engelhardtia</taxon>
    </lineage>
</organism>
<dbReference type="RefSeq" id="WP_145061178.1">
    <property type="nucleotide sequence ID" value="NZ_CP036287.1"/>
</dbReference>
<evidence type="ECO:0000313" key="4">
    <source>
        <dbReference type="Proteomes" id="UP000316921"/>
    </source>
</evidence>
<reference evidence="3 4" key="1">
    <citation type="submission" date="2019-02" db="EMBL/GenBank/DDBJ databases">
        <title>Deep-cultivation of Planctomycetes and their phenomic and genomic characterization uncovers novel biology.</title>
        <authorList>
            <person name="Wiegand S."/>
            <person name="Jogler M."/>
            <person name="Boedeker C."/>
            <person name="Pinto D."/>
            <person name="Vollmers J."/>
            <person name="Rivas-Marin E."/>
            <person name="Kohn T."/>
            <person name="Peeters S.H."/>
            <person name="Heuer A."/>
            <person name="Rast P."/>
            <person name="Oberbeckmann S."/>
            <person name="Bunk B."/>
            <person name="Jeske O."/>
            <person name="Meyerdierks A."/>
            <person name="Storesund J.E."/>
            <person name="Kallscheuer N."/>
            <person name="Luecker S."/>
            <person name="Lage O.M."/>
            <person name="Pohl T."/>
            <person name="Merkel B.J."/>
            <person name="Hornburger P."/>
            <person name="Mueller R.-W."/>
            <person name="Bruemmer F."/>
            <person name="Labrenz M."/>
            <person name="Spormann A.M."/>
            <person name="Op den Camp H."/>
            <person name="Overmann J."/>
            <person name="Amann R."/>
            <person name="Jetten M.S.M."/>
            <person name="Mascher T."/>
            <person name="Medema M.H."/>
            <person name="Devos D.P."/>
            <person name="Kaster A.-K."/>
            <person name="Ovreas L."/>
            <person name="Rohde M."/>
            <person name="Galperin M.Y."/>
            <person name="Jogler C."/>
        </authorList>
    </citation>
    <scope>NUCLEOTIDE SEQUENCE [LARGE SCALE GENOMIC DNA]</scope>
    <source>
        <strain evidence="3 4">Pla133</strain>
    </source>
</reference>
<dbReference type="KEGG" id="pbap:Pla133_00430"/>
<proteinExistence type="predicted"/>
<keyword evidence="2" id="KW-0472">Membrane</keyword>